<dbReference type="OrthoDB" id="3514033at2759"/>
<name>A0A9W9NLN4_PENCI</name>
<organism evidence="2 3">
    <name type="scientific">Penicillium citrinum</name>
    <dbReference type="NCBI Taxonomy" id="5077"/>
    <lineage>
        <taxon>Eukaryota</taxon>
        <taxon>Fungi</taxon>
        <taxon>Dikarya</taxon>
        <taxon>Ascomycota</taxon>
        <taxon>Pezizomycotina</taxon>
        <taxon>Eurotiomycetes</taxon>
        <taxon>Eurotiomycetidae</taxon>
        <taxon>Eurotiales</taxon>
        <taxon>Aspergillaceae</taxon>
        <taxon>Penicillium</taxon>
    </lineage>
</organism>
<feature type="compositionally biased region" description="Basic and acidic residues" evidence="1">
    <location>
        <begin position="1"/>
        <end position="24"/>
    </location>
</feature>
<dbReference type="Proteomes" id="UP001147733">
    <property type="component" value="Unassembled WGS sequence"/>
</dbReference>
<dbReference type="EMBL" id="JAPQKT010000009">
    <property type="protein sequence ID" value="KAJ5220958.1"/>
    <property type="molecule type" value="Genomic_DNA"/>
</dbReference>
<evidence type="ECO:0000313" key="2">
    <source>
        <dbReference type="EMBL" id="KAJ5220958.1"/>
    </source>
</evidence>
<evidence type="ECO:0000313" key="3">
    <source>
        <dbReference type="Proteomes" id="UP001147733"/>
    </source>
</evidence>
<feature type="compositionally biased region" description="Polar residues" evidence="1">
    <location>
        <begin position="75"/>
        <end position="104"/>
    </location>
</feature>
<dbReference type="RefSeq" id="XP_056495881.1">
    <property type="nucleotide sequence ID" value="XM_056648750.1"/>
</dbReference>
<dbReference type="GeneID" id="81387917"/>
<keyword evidence="3" id="KW-1185">Reference proteome</keyword>
<reference evidence="2" key="1">
    <citation type="submission" date="2022-11" db="EMBL/GenBank/DDBJ databases">
        <authorList>
            <person name="Petersen C."/>
        </authorList>
    </citation>
    <scope>NUCLEOTIDE SEQUENCE</scope>
    <source>
        <strain evidence="2">IBT 23319</strain>
    </source>
</reference>
<feature type="region of interest" description="Disordered" evidence="1">
    <location>
        <begin position="1"/>
        <end position="121"/>
    </location>
</feature>
<sequence>MNSDHEFETRSKQKSLQRWDDHLRTGHTLEGAPVPVQRRLLGAVDEDNDDNASLPPPRLPRRRLLYHDSKDQEAESSQSSAKPPDDSASNRAAATDTATASKPTKTAGDDETVRGGPIGSSLAPTMLMNYRSFEGIQNELYSYLDRWVSVERVWF</sequence>
<comment type="caution">
    <text evidence="2">The sequence shown here is derived from an EMBL/GenBank/DDBJ whole genome shotgun (WGS) entry which is preliminary data.</text>
</comment>
<proteinExistence type="predicted"/>
<evidence type="ECO:0000256" key="1">
    <source>
        <dbReference type="SAM" id="MobiDB-lite"/>
    </source>
</evidence>
<accession>A0A9W9NLN4</accession>
<gene>
    <name evidence="2" type="ORF">N7469_009845</name>
</gene>
<reference evidence="2" key="2">
    <citation type="journal article" date="2023" name="IMA Fungus">
        <title>Comparative genomic study of the Penicillium genus elucidates a diverse pangenome and 15 lateral gene transfer events.</title>
        <authorList>
            <person name="Petersen C."/>
            <person name="Sorensen T."/>
            <person name="Nielsen M.R."/>
            <person name="Sondergaard T.E."/>
            <person name="Sorensen J.L."/>
            <person name="Fitzpatrick D.A."/>
            <person name="Frisvad J.C."/>
            <person name="Nielsen K.L."/>
        </authorList>
    </citation>
    <scope>NUCLEOTIDE SEQUENCE</scope>
    <source>
        <strain evidence="2">IBT 23319</strain>
    </source>
</reference>
<dbReference type="AlphaFoldDB" id="A0A9W9NLN4"/>
<protein>
    <submittedName>
        <fullName evidence="2">Uncharacterized protein</fullName>
    </submittedName>
</protein>